<reference evidence="1 2" key="1">
    <citation type="submission" date="2016-11" db="EMBL/GenBank/DDBJ databases">
        <authorList>
            <person name="Jaros S."/>
            <person name="Januszkiewicz K."/>
            <person name="Wedrychowicz H."/>
        </authorList>
    </citation>
    <scope>NUCLEOTIDE SEQUENCE [LARGE SCALE GENOMIC DNA]</scope>
    <source>
        <strain evidence="1 2">CGMCC 1.12145</strain>
    </source>
</reference>
<dbReference type="Proteomes" id="UP000182248">
    <property type="component" value="Unassembled WGS sequence"/>
</dbReference>
<name>A0A1K1RZI3_9FLAO</name>
<proteinExistence type="predicted"/>
<dbReference type="EMBL" id="FPJE01000045">
    <property type="protein sequence ID" value="SFW77481.1"/>
    <property type="molecule type" value="Genomic_DNA"/>
</dbReference>
<organism evidence="1 2">
    <name type="scientific">Sinomicrobium oceani</name>
    <dbReference type="NCBI Taxonomy" id="1150368"/>
    <lineage>
        <taxon>Bacteria</taxon>
        <taxon>Pseudomonadati</taxon>
        <taxon>Bacteroidota</taxon>
        <taxon>Flavobacteriia</taxon>
        <taxon>Flavobacteriales</taxon>
        <taxon>Flavobacteriaceae</taxon>
        <taxon>Sinomicrobium</taxon>
    </lineage>
</organism>
<gene>
    <name evidence="1" type="ORF">SAMN02927921_04235</name>
</gene>
<protein>
    <submittedName>
        <fullName evidence="1">Uncharacterized protein</fullName>
    </submittedName>
</protein>
<dbReference type="STRING" id="1150368.SAMN02927921_04235"/>
<evidence type="ECO:0000313" key="1">
    <source>
        <dbReference type="EMBL" id="SFW77481.1"/>
    </source>
</evidence>
<sequence>MHPFKSFTIISLLLLMACNKQPKATDKANMEFRAPDSTYAILNYKKDWHWIFKDVQPSTLSETERSATEKIILRAIRENNERQIKALEGHNRKYPEHPRTATGFELQTEGYKRQYVPVINREGQKIVWINFFCNDWIDERWKSDIVDVEDGGNCYFSLKVNLDTGAYSELYINGYA</sequence>
<dbReference type="AlphaFoldDB" id="A0A1K1RZI3"/>
<dbReference type="PROSITE" id="PS51257">
    <property type="entry name" value="PROKAR_LIPOPROTEIN"/>
    <property type="match status" value="1"/>
</dbReference>
<accession>A0A1K1RZI3</accession>
<dbReference type="OrthoDB" id="4301792at2"/>
<evidence type="ECO:0000313" key="2">
    <source>
        <dbReference type="Proteomes" id="UP000182248"/>
    </source>
</evidence>
<keyword evidence="2" id="KW-1185">Reference proteome</keyword>